<dbReference type="CDD" id="cd00383">
    <property type="entry name" value="trans_reg_C"/>
    <property type="match status" value="1"/>
</dbReference>
<dbReference type="PROSITE" id="PS50110">
    <property type="entry name" value="RESPONSE_REGULATORY"/>
    <property type="match status" value="1"/>
</dbReference>
<dbReference type="EMBL" id="ACUX02000004">
    <property type="protein sequence ID" value="EEZ62109.1"/>
    <property type="molecule type" value="Genomic_DNA"/>
</dbReference>
<dbReference type="InterPro" id="IPR011006">
    <property type="entry name" value="CheY-like_superfamily"/>
</dbReference>
<evidence type="ECO:0000256" key="1">
    <source>
        <dbReference type="ARBA" id="ARBA00022553"/>
    </source>
</evidence>
<dbReference type="PANTHER" id="PTHR48111">
    <property type="entry name" value="REGULATOR OF RPOS"/>
    <property type="match status" value="1"/>
</dbReference>
<keyword evidence="1 6" id="KW-0597">Phosphoprotein</keyword>
<dbReference type="OrthoDB" id="9812490at2"/>
<name>D0WEH1_SLAES</name>
<dbReference type="SMART" id="SM00862">
    <property type="entry name" value="Trans_reg_C"/>
    <property type="match status" value="1"/>
</dbReference>
<dbReference type="GO" id="GO:0032993">
    <property type="term" value="C:protein-DNA complex"/>
    <property type="evidence" value="ECO:0007669"/>
    <property type="project" value="TreeGrafter"/>
</dbReference>
<dbReference type="SUPFAM" id="SSF52172">
    <property type="entry name" value="CheY-like"/>
    <property type="match status" value="1"/>
</dbReference>
<evidence type="ECO:0000256" key="5">
    <source>
        <dbReference type="ARBA" id="ARBA00023163"/>
    </source>
</evidence>
<comment type="caution">
    <text evidence="10">The sequence shown here is derived from an EMBL/GenBank/DDBJ whole genome shotgun (WGS) entry which is preliminary data.</text>
</comment>
<dbReference type="GeneID" id="85006869"/>
<keyword evidence="2" id="KW-0902">Two-component regulatory system</keyword>
<dbReference type="GO" id="GO:0000156">
    <property type="term" value="F:phosphorelay response regulator activity"/>
    <property type="evidence" value="ECO:0007669"/>
    <property type="project" value="TreeGrafter"/>
</dbReference>
<evidence type="ECO:0000256" key="4">
    <source>
        <dbReference type="ARBA" id="ARBA00023125"/>
    </source>
</evidence>
<dbReference type="InterPro" id="IPR001867">
    <property type="entry name" value="OmpR/PhoB-type_DNA-bd"/>
</dbReference>
<dbReference type="Gene3D" id="1.10.10.10">
    <property type="entry name" value="Winged helix-like DNA-binding domain superfamily/Winged helix DNA-binding domain"/>
    <property type="match status" value="1"/>
</dbReference>
<keyword evidence="4 7" id="KW-0238">DNA-binding</keyword>
<organism evidence="10 11">
    <name type="scientific">Slackia exigua (strain ATCC 700122 / DSM 15923 / CIP 105133 / JCM 11022 / KCTC 5966 / S-7)</name>
    <dbReference type="NCBI Taxonomy" id="649764"/>
    <lineage>
        <taxon>Bacteria</taxon>
        <taxon>Bacillati</taxon>
        <taxon>Actinomycetota</taxon>
        <taxon>Coriobacteriia</taxon>
        <taxon>Eggerthellales</taxon>
        <taxon>Eggerthellaceae</taxon>
        <taxon>Slackia</taxon>
    </lineage>
</organism>
<dbReference type="FunFam" id="3.40.50.2300:FF:000001">
    <property type="entry name" value="DNA-binding response regulator PhoB"/>
    <property type="match status" value="1"/>
</dbReference>
<dbReference type="SMART" id="SM00448">
    <property type="entry name" value="REC"/>
    <property type="match status" value="1"/>
</dbReference>
<feature type="domain" description="Response regulatory" evidence="8">
    <location>
        <begin position="2"/>
        <end position="116"/>
    </location>
</feature>
<evidence type="ECO:0000259" key="9">
    <source>
        <dbReference type="PROSITE" id="PS51755"/>
    </source>
</evidence>
<dbReference type="AlphaFoldDB" id="D0WEH1"/>
<dbReference type="Gene3D" id="6.10.250.690">
    <property type="match status" value="1"/>
</dbReference>
<evidence type="ECO:0000313" key="11">
    <source>
        <dbReference type="Proteomes" id="UP000006001"/>
    </source>
</evidence>
<feature type="domain" description="OmpR/PhoB-type" evidence="9">
    <location>
        <begin position="124"/>
        <end position="222"/>
    </location>
</feature>
<dbReference type="SUPFAM" id="SSF46894">
    <property type="entry name" value="C-terminal effector domain of the bipartite response regulators"/>
    <property type="match status" value="1"/>
</dbReference>
<dbReference type="Pfam" id="PF00072">
    <property type="entry name" value="Response_reg"/>
    <property type="match status" value="1"/>
</dbReference>
<sequence>MQALIVEDDVRLASALARILNENGYVTDVVHDGQDGYDYASSGIYDIVILDVMLPRKNGCRVVEELRRARIDTPVLMLTARSEIPDKIEGLDSGADDYMTKPFSPAELLAHLRALTRRQGQVVFERIEAGDLSLNIDSRDLSCNGKSIALSFKEFELARILFSNPGQIVSKDTLISKVWGVESTAVDNNVEAYVSFLRKKIRFLGSGVSIDTIRKAGYRVNLGDDDARSA</sequence>
<reference evidence="10" key="1">
    <citation type="submission" date="2009-10" db="EMBL/GenBank/DDBJ databases">
        <authorList>
            <person name="Weinstock G."/>
            <person name="Sodergren E."/>
            <person name="Clifton S."/>
            <person name="Fulton L."/>
            <person name="Fulton B."/>
            <person name="Courtney L."/>
            <person name="Fronick C."/>
            <person name="Harrison M."/>
            <person name="Strong C."/>
            <person name="Farmer C."/>
            <person name="Delahaunty K."/>
            <person name="Markovic C."/>
            <person name="Hall O."/>
            <person name="Minx P."/>
            <person name="Tomlinson C."/>
            <person name="Mitreva M."/>
            <person name="Nelson J."/>
            <person name="Hou S."/>
            <person name="Wollam A."/>
            <person name="Pepin K.H."/>
            <person name="Johnson M."/>
            <person name="Bhonagiri V."/>
            <person name="Nash W.E."/>
            <person name="Warren W."/>
            <person name="Chinwalla A."/>
            <person name="Mardis E.R."/>
            <person name="Wilson R.K."/>
        </authorList>
    </citation>
    <scope>NUCLEOTIDE SEQUENCE [LARGE SCALE GENOMIC DNA]</scope>
    <source>
        <strain evidence="10">ATCC 700122</strain>
    </source>
</reference>
<dbReference type="STRING" id="649764.HMPREF0762_00201"/>
<evidence type="ECO:0000256" key="6">
    <source>
        <dbReference type="PROSITE-ProRule" id="PRU00169"/>
    </source>
</evidence>
<dbReference type="InterPro" id="IPR001789">
    <property type="entry name" value="Sig_transdc_resp-reg_receiver"/>
</dbReference>
<dbReference type="InterPro" id="IPR016032">
    <property type="entry name" value="Sig_transdc_resp-reg_C-effctor"/>
</dbReference>
<evidence type="ECO:0000256" key="2">
    <source>
        <dbReference type="ARBA" id="ARBA00023012"/>
    </source>
</evidence>
<dbReference type="PROSITE" id="PS51755">
    <property type="entry name" value="OMPR_PHOB"/>
    <property type="match status" value="1"/>
</dbReference>
<gene>
    <name evidence="10" type="ORF">HMPREF0762_00201</name>
</gene>
<accession>D0WEH1</accession>
<feature type="DNA-binding region" description="OmpR/PhoB-type" evidence="7">
    <location>
        <begin position="124"/>
        <end position="222"/>
    </location>
</feature>
<dbReference type="RefSeq" id="WP_006361445.1">
    <property type="nucleotide sequence ID" value="NZ_GG700630.1"/>
</dbReference>
<evidence type="ECO:0000259" key="8">
    <source>
        <dbReference type="PROSITE" id="PS50110"/>
    </source>
</evidence>
<keyword evidence="11" id="KW-1185">Reference proteome</keyword>
<dbReference type="Gene3D" id="3.40.50.2300">
    <property type="match status" value="1"/>
</dbReference>
<dbReference type="InterPro" id="IPR036388">
    <property type="entry name" value="WH-like_DNA-bd_sf"/>
</dbReference>
<keyword evidence="5" id="KW-0804">Transcription</keyword>
<evidence type="ECO:0000256" key="3">
    <source>
        <dbReference type="ARBA" id="ARBA00023015"/>
    </source>
</evidence>
<dbReference type="GO" id="GO:0006355">
    <property type="term" value="P:regulation of DNA-templated transcription"/>
    <property type="evidence" value="ECO:0007669"/>
    <property type="project" value="InterPro"/>
</dbReference>
<keyword evidence="3" id="KW-0805">Transcription regulation</keyword>
<dbReference type="GO" id="GO:0005829">
    <property type="term" value="C:cytosol"/>
    <property type="evidence" value="ECO:0007669"/>
    <property type="project" value="TreeGrafter"/>
</dbReference>
<protein>
    <submittedName>
        <fullName evidence="10">Response regulator receiver domain protein</fullName>
    </submittedName>
</protein>
<dbReference type="GO" id="GO:0000976">
    <property type="term" value="F:transcription cis-regulatory region binding"/>
    <property type="evidence" value="ECO:0007669"/>
    <property type="project" value="TreeGrafter"/>
</dbReference>
<dbReference type="InterPro" id="IPR039420">
    <property type="entry name" value="WalR-like"/>
</dbReference>
<dbReference type="Pfam" id="PF00486">
    <property type="entry name" value="Trans_reg_C"/>
    <property type="match status" value="1"/>
</dbReference>
<dbReference type="PANTHER" id="PTHR48111:SF1">
    <property type="entry name" value="TWO-COMPONENT RESPONSE REGULATOR ORR33"/>
    <property type="match status" value="1"/>
</dbReference>
<evidence type="ECO:0000256" key="7">
    <source>
        <dbReference type="PROSITE-ProRule" id="PRU01091"/>
    </source>
</evidence>
<feature type="modified residue" description="4-aspartylphosphate" evidence="6">
    <location>
        <position position="51"/>
    </location>
</feature>
<dbReference type="eggNOG" id="COG0745">
    <property type="taxonomic scope" value="Bacteria"/>
</dbReference>
<proteinExistence type="predicted"/>
<dbReference type="HOGENOM" id="CLU_000445_30_1_11"/>
<dbReference type="Proteomes" id="UP000006001">
    <property type="component" value="Unassembled WGS sequence"/>
</dbReference>
<evidence type="ECO:0000313" key="10">
    <source>
        <dbReference type="EMBL" id="EEZ62109.1"/>
    </source>
</evidence>